<keyword evidence="11" id="KW-0482">Metalloprotease</keyword>
<dbReference type="SUPFAM" id="SSF55486">
    <property type="entry name" value="Metalloproteases ('zincins'), catalytic domain"/>
    <property type="match status" value="1"/>
</dbReference>
<keyword evidence="6" id="KW-0031">Aminopeptidase</keyword>
<dbReference type="PANTHER" id="PTHR11533:SF174">
    <property type="entry name" value="PUROMYCIN-SENSITIVE AMINOPEPTIDASE-RELATED"/>
    <property type="match status" value="1"/>
</dbReference>
<evidence type="ECO:0000256" key="6">
    <source>
        <dbReference type="ARBA" id="ARBA00022438"/>
    </source>
</evidence>
<dbReference type="Pfam" id="PF01433">
    <property type="entry name" value="Peptidase_M1"/>
    <property type="match status" value="1"/>
</dbReference>
<protein>
    <recommendedName>
        <fullName evidence="5">Aminopeptidase N</fullName>
        <ecNumber evidence="4">3.4.11.2</ecNumber>
    </recommendedName>
</protein>
<evidence type="ECO:0000256" key="1">
    <source>
        <dbReference type="ARBA" id="ARBA00000098"/>
    </source>
</evidence>
<sequence>MNHRFLSIVGLAAAMAFTGGCSANKAVTDTTTGNGATAEAVAVPTDTVPANTEPVWAPQKHAFNPSRTRKHDLLHTKLRVSFDWEKQYLNGTAELRLKPYFYPQDTLVLDAKGMDIHSVSLMKGDDGSPLKYSYDGRKLAINLNKAYTRTEEYVVEINYTAKPNELEAGGSDAITSDKGLYFINPLGAELNKPMQIWTQGETEANSAWFPTIDSPNERSTQEIYMTVDPKYMTLSNGEFVYSRQNADGTRTDYWKQDLPHAPYLAMMAVGKFAVVKDKWRNKEVNYYVEPEYEGTAKQIFGNTPEMMEFFSTKLGVEYPWAKYSQIVVRDYVSGAMENTSASIFMEALQLNERELLDKNWDGIIAHELFHQWFGDYVTTESWANLPLNEAFANYSEYLWAEHKYGQDEAAYLQMDELSQYLNEAETKREPIIRYHYEDREDMFDSHSYAKGGRVLHMLRNLVGDEAWWASLNRYLTQNKFSDVEIAELRLAFEDVTGRDLMWFFDQWFMQAGHPELKVEDSYQNGQLRLQVTQTQDTAYAPVYRLPLQVAVWAGGKKTVYPIVVDKAEQTFTFNVPTEPELVLFDAEQQLLGVVEHEKSQEELVYQFEHTQQLGPKLEAMMTLEDSLQQPQVLQMYQTALNDDYWRVRSAAINSLSNLKEGQASTVENTIRQMALQDKEGAVRAEAILALAGWNGGKHTPVFEQAMQDSSYLAAAAGILAYAGTGAADTKQRLAAFEEEQNEDIVLALASYYAVQGGPEKYDWFMRQVQDASGSQLYYMLQSFGAYLAGNSQTNTPEVITLLANLAQNSEQYYVRAAAYQALMVMSERAEVQELLQQIRQNEKDERLLQMYGR</sequence>
<dbReference type="GO" id="GO:0005615">
    <property type="term" value="C:extracellular space"/>
    <property type="evidence" value="ECO:0007669"/>
    <property type="project" value="TreeGrafter"/>
</dbReference>
<dbReference type="GO" id="GO:0016020">
    <property type="term" value="C:membrane"/>
    <property type="evidence" value="ECO:0007669"/>
    <property type="project" value="TreeGrafter"/>
</dbReference>
<dbReference type="InterPro" id="IPR014782">
    <property type="entry name" value="Peptidase_M1_dom"/>
</dbReference>
<evidence type="ECO:0000256" key="2">
    <source>
        <dbReference type="ARBA" id="ARBA00001947"/>
    </source>
</evidence>
<evidence type="ECO:0000256" key="11">
    <source>
        <dbReference type="ARBA" id="ARBA00023049"/>
    </source>
</evidence>
<proteinExistence type="inferred from homology"/>
<comment type="similarity">
    <text evidence="3">Belongs to the peptidase M1 family.</text>
</comment>
<evidence type="ECO:0000259" key="13">
    <source>
        <dbReference type="Pfam" id="PF01433"/>
    </source>
</evidence>
<evidence type="ECO:0000256" key="3">
    <source>
        <dbReference type="ARBA" id="ARBA00010136"/>
    </source>
</evidence>
<dbReference type="GO" id="GO:0070006">
    <property type="term" value="F:metalloaminopeptidase activity"/>
    <property type="evidence" value="ECO:0007669"/>
    <property type="project" value="TreeGrafter"/>
</dbReference>
<dbReference type="InterPro" id="IPR045357">
    <property type="entry name" value="Aminopeptidase_N-like_N"/>
</dbReference>
<dbReference type="AlphaFoldDB" id="A0A3D8LCV4"/>
<name>A0A3D8LCV4_9BACT</name>
<dbReference type="GO" id="GO:0043171">
    <property type="term" value="P:peptide catabolic process"/>
    <property type="evidence" value="ECO:0007669"/>
    <property type="project" value="TreeGrafter"/>
</dbReference>
<feature type="signal peptide" evidence="12">
    <location>
        <begin position="1"/>
        <end position="25"/>
    </location>
</feature>
<keyword evidence="12" id="KW-0732">Signal</keyword>
<keyword evidence="16" id="KW-1185">Reference proteome</keyword>
<dbReference type="OrthoDB" id="100605at2"/>
<evidence type="ECO:0000256" key="4">
    <source>
        <dbReference type="ARBA" id="ARBA00012564"/>
    </source>
</evidence>
<feature type="chain" id="PRO_5017661124" description="Aminopeptidase N" evidence="12">
    <location>
        <begin position="26"/>
        <end position="853"/>
    </location>
</feature>
<dbReference type="GO" id="GO:0006508">
    <property type="term" value="P:proteolysis"/>
    <property type="evidence" value="ECO:0007669"/>
    <property type="project" value="UniProtKB-KW"/>
</dbReference>
<dbReference type="GO" id="GO:0005737">
    <property type="term" value="C:cytoplasm"/>
    <property type="evidence" value="ECO:0007669"/>
    <property type="project" value="TreeGrafter"/>
</dbReference>
<organism evidence="15 16">
    <name type="scientific">Pontibacter diazotrophicus</name>
    <dbReference type="NCBI Taxonomy" id="1400979"/>
    <lineage>
        <taxon>Bacteria</taxon>
        <taxon>Pseudomonadati</taxon>
        <taxon>Bacteroidota</taxon>
        <taxon>Cytophagia</taxon>
        <taxon>Cytophagales</taxon>
        <taxon>Hymenobacteraceae</taxon>
        <taxon>Pontibacter</taxon>
    </lineage>
</organism>
<evidence type="ECO:0000256" key="12">
    <source>
        <dbReference type="SAM" id="SignalP"/>
    </source>
</evidence>
<evidence type="ECO:0000256" key="7">
    <source>
        <dbReference type="ARBA" id="ARBA00022670"/>
    </source>
</evidence>
<dbReference type="InterPro" id="IPR042097">
    <property type="entry name" value="Aminopeptidase_N-like_N_sf"/>
</dbReference>
<dbReference type="InterPro" id="IPR011989">
    <property type="entry name" value="ARM-like"/>
</dbReference>
<dbReference type="InterPro" id="IPR016024">
    <property type="entry name" value="ARM-type_fold"/>
</dbReference>
<dbReference type="PRINTS" id="PR00756">
    <property type="entry name" value="ALADIPTASE"/>
</dbReference>
<dbReference type="Gene3D" id="2.60.40.1730">
    <property type="entry name" value="tricorn interacting facor f3 domain"/>
    <property type="match status" value="1"/>
</dbReference>
<evidence type="ECO:0000259" key="14">
    <source>
        <dbReference type="Pfam" id="PF17900"/>
    </source>
</evidence>
<dbReference type="EMBL" id="QRGR01000010">
    <property type="protein sequence ID" value="RDV15238.1"/>
    <property type="molecule type" value="Genomic_DNA"/>
</dbReference>
<evidence type="ECO:0000313" key="16">
    <source>
        <dbReference type="Proteomes" id="UP000256708"/>
    </source>
</evidence>
<dbReference type="PROSITE" id="PS51257">
    <property type="entry name" value="PROKAR_LIPOPROTEIN"/>
    <property type="match status" value="1"/>
</dbReference>
<dbReference type="Proteomes" id="UP000256708">
    <property type="component" value="Unassembled WGS sequence"/>
</dbReference>
<evidence type="ECO:0000256" key="5">
    <source>
        <dbReference type="ARBA" id="ARBA00015611"/>
    </source>
</evidence>
<dbReference type="SUPFAM" id="SSF63737">
    <property type="entry name" value="Leukotriene A4 hydrolase N-terminal domain"/>
    <property type="match status" value="1"/>
</dbReference>
<evidence type="ECO:0000256" key="9">
    <source>
        <dbReference type="ARBA" id="ARBA00022801"/>
    </source>
</evidence>
<dbReference type="InterPro" id="IPR027268">
    <property type="entry name" value="Peptidase_M4/M1_CTD_sf"/>
</dbReference>
<dbReference type="GO" id="GO:0008270">
    <property type="term" value="F:zinc ion binding"/>
    <property type="evidence" value="ECO:0007669"/>
    <property type="project" value="InterPro"/>
</dbReference>
<dbReference type="EC" id="3.4.11.2" evidence="4"/>
<comment type="caution">
    <text evidence="15">The sequence shown here is derived from an EMBL/GenBank/DDBJ whole genome shotgun (WGS) entry which is preliminary data.</text>
</comment>
<dbReference type="CDD" id="cd09603">
    <property type="entry name" value="M1_APN_like"/>
    <property type="match status" value="1"/>
</dbReference>
<evidence type="ECO:0000313" key="15">
    <source>
        <dbReference type="EMBL" id="RDV15238.1"/>
    </source>
</evidence>
<evidence type="ECO:0000256" key="10">
    <source>
        <dbReference type="ARBA" id="ARBA00022833"/>
    </source>
</evidence>
<dbReference type="Gene3D" id="1.10.390.10">
    <property type="entry name" value="Neutral Protease Domain 2"/>
    <property type="match status" value="1"/>
</dbReference>
<comment type="cofactor">
    <cofactor evidence="2">
        <name>Zn(2+)</name>
        <dbReference type="ChEBI" id="CHEBI:29105"/>
    </cofactor>
</comment>
<keyword evidence="10" id="KW-0862">Zinc</keyword>
<dbReference type="InterPro" id="IPR001930">
    <property type="entry name" value="Peptidase_M1"/>
</dbReference>
<dbReference type="Gene3D" id="1.25.10.10">
    <property type="entry name" value="Leucine-rich Repeat Variant"/>
    <property type="match status" value="1"/>
</dbReference>
<feature type="domain" description="Aminopeptidase N-like N-terminal" evidence="14">
    <location>
        <begin position="75"/>
        <end position="264"/>
    </location>
</feature>
<dbReference type="GO" id="GO:0042277">
    <property type="term" value="F:peptide binding"/>
    <property type="evidence" value="ECO:0007669"/>
    <property type="project" value="TreeGrafter"/>
</dbReference>
<dbReference type="InterPro" id="IPR050344">
    <property type="entry name" value="Peptidase_M1_aminopeptidases"/>
</dbReference>
<gene>
    <name evidence="15" type="ORF">DXT99_11295</name>
</gene>
<dbReference type="RefSeq" id="WP_115565650.1">
    <property type="nucleotide sequence ID" value="NZ_QRGR01000010.1"/>
</dbReference>
<keyword evidence="7" id="KW-0645">Protease</keyword>
<reference evidence="16" key="1">
    <citation type="submission" date="2018-08" db="EMBL/GenBank/DDBJ databases">
        <authorList>
            <person name="Liu Z.-W."/>
            <person name="Du Z.-J."/>
        </authorList>
    </citation>
    <scope>NUCLEOTIDE SEQUENCE [LARGE SCALE GENOMIC DNA]</scope>
    <source>
        <strain evidence="16">H4X</strain>
    </source>
</reference>
<dbReference type="Pfam" id="PF17900">
    <property type="entry name" value="Peptidase_M1_N"/>
    <property type="match status" value="1"/>
</dbReference>
<dbReference type="SUPFAM" id="SSF48371">
    <property type="entry name" value="ARM repeat"/>
    <property type="match status" value="1"/>
</dbReference>
<dbReference type="PANTHER" id="PTHR11533">
    <property type="entry name" value="PROTEASE M1 ZINC METALLOPROTEASE"/>
    <property type="match status" value="1"/>
</dbReference>
<dbReference type="GO" id="GO:0016285">
    <property type="term" value="F:alanyl aminopeptidase activity"/>
    <property type="evidence" value="ECO:0007669"/>
    <property type="project" value="UniProtKB-EC"/>
</dbReference>
<comment type="catalytic activity">
    <reaction evidence="1">
        <text>Release of an N-terminal amino acid, Xaa-|-Yaa- from a peptide, amide or arylamide. Xaa is preferably Ala, but may be most amino acids including Pro (slow action). When a terminal hydrophobic residue is followed by a prolyl residue, the two may be released as an intact Xaa-Pro dipeptide.</text>
        <dbReference type="EC" id="3.4.11.2"/>
    </reaction>
</comment>
<evidence type="ECO:0000256" key="8">
    <source>
        <dbReference type="ARBA" id="ARBA00022723"/>
    </source>
</evidence>
<keyword evidence="9" id="KW-0378">Hydrolase</keyword>
<keyword evidence="8" id="KW-0479">Metal-binding</keyword>
<feature type="domain" description="Peptidase M1 membrane alanine aminopeptidase" evidence="13">
    <location>
        <begin position="302"/>
        <end position="507"/>
    </location>
</feature>
<accession>A0A3D8LCV4</accession>